<evidence type="ECO:0000313" key="2">
    <source>
        <dbReference type="EMBL" id="PEN11330.1"/>
    </source>
</evidence>
<feature type="region of interest" description="Disordered" evidence="1">
    <location>
        <begin position="292"/>
        <end position="322"/>
    </location>
</feature>
<sequence>MLHSYLHPLYLPILLVSGFLLLVGCDSTNPTETEKRTVLTERAIYYRSDPDSTWELRWKKTWGYDSEGRLHTEAYRSFYYNSAHRDTLRYDDQGRLQERVRWSTWATEYPELTLEYIQRVESHDTNGQPHVLIKDFQSSNSLKHRTTIQDRDDQHREVQILKEQMVNGRWQNMDRLTIHEKDSEGLNVAETYEQWDPDEQSWFEFSSLWVTDRDDAQRAVKGKEKTPRAATRDEIVSWETFDIEYTYNPDGTRATKFYPDRFDGGQSKQEYTYTQVEAPVATKQPARKHIFRFQTSSPNRSSVNVQKPGVSRSITQPVDEIR</sequence>
<proteinExistence type="predicted"/>
<evidence type="ECO:0000313" key="3">
    <source>
        <dbReference type="Proteomes" id="UP000220102"/>
    </source>
</evidence>
<dbReference type="Proteomes" id="UP000220102">
    <property type="component" value="Unassembled WGS sequence"/>
</dbReference>
<dbReference type="AlphaFoldDB" id="A0A2A8CU99"/>
<name>A0A2A8CU99_9BACT</name>
<dbReference type="RefSeq" id="WP_098078503.1">
    <property type="nucleotide sequence ID" value="NZ_PDEQ01000010.1"/>
</dbReference>
<feature type="compositionally biased region" description="Polar residues" evidence="1">
    <location>
        <begin position="293"/>
        <end position="305"/>
    </location>
</feature>
<comment type="caution">
    <text evidence="2">The sequence shown here is derived from an EMBL/GenBank/DDBJ whole genome shotgun (WGS) entry which is preliminary data.</text>
</comment>
<keyword evidence="3" id="KW-1185">Reference proteome</keyword>
<evidence type="ECO:0000256" key="1">
    <source>
        <dbReference type="SAM" id="MobiDB-lite"/>
    </source>
</evidence>
<protein>
    <submittedName>
        <fullName evidence="2">Uncharacterized protein</fullName>
    </submittedName>
</protein>
<organism evidence="2 3">
    <name type="scientific">Longibacter salinarum</name>
    <dbReference type="NCBI Taxonomy" id="1850348"/>
    <lineage>
        <taxon>Bacteria</taxon>
        <taxon>Pseudomonadati</taxon>
        <taxon>Rhodothermota</taxon>
        <taxon>Rhodothermia</taxon>
        <taxon>Rhodothermales</taxon>
        <taxon>Salisaetaceae</taxon>
        <taxon>Longibacter</taxon>
    </lineage>
</organism>
<gene>
    <name evidence="2" type="ORF">CRI94_16215</name>
</gene>
<reference evidence="2 3" key="1">
    <citation type="submission" date="2017-10" db="EMBL/GenBank/DDBJ databases">
        <title>Draft genome of Longibacter Salinarum.</title>
        <authorList>
            <person name="Goh K.M."/>
            <person name="Shamsir M.S."/>
            <person name="Lim S.W."/>
        </authorList>
    </citation>
    <scope>NUCLEOTIDE SEQUENCE [LARGE SCALE GENOMIC DNA]</scope>
    <source>
        <strain evidence="2 3">KCTC 52045</strain>
    </source>
</reference>
<dbReference type="EMBL" id="PDEQ01000010">
    <property type="protein sequence ID" value="PEN11330.1"/>
    <property type="molecule type" value="Genomic_DNA"/>
</dbReference>
<accession>A0A2A8CU99</accession>